<keyword evidence="3" id="KW-1185">Reference proteome</keyword>
<dbReference type="EMBL" id="CP003219">
    <property type="protein sequence ID" value="AEW92496.1"/>
    <property type="molecule type" value="Genomic_DNA"/>
</dbReference>
<feature type="transmembrane region" description="Helical" evidence="1">
    <location>
        <begin position="25"/>
        <end position="47"/>
    </location>
</feature>
<dbReference type="Proteomes" id="UP000007842">
    <property type="component" value="Chromosome"/>
</dbReference>
<organism evidence="2 3">
    <name type="scientific">Streptantibioticus cattleyicolor (strain ATCC 35852 / DSM 46488 / JCM 4925 / NBRC 14057 / NRRL 8057)</name>
    <name type="common">Streptomyces cattleya</name>
    <dbReference type="NCBI Taxonomy" id="1003195"/>
    <lineage>
        <taxon>Bacteria</taxon>
        <taxon>Bacillati</taxon>
        <taxon>Actinomycetota</taxon>
        <taxon>Actinomycetes</taxon>
        <taxon>Kitasatosporales</taxon>
        <taxon>Streptomycetaceae</taxon>
        <taxon>Streptantibioticus</taxon>
    </lineage>
</organism>
<name>G8WYV3_STREN</name>
<dbReference type="HOGENOM" id="CLU_111071_0_0_11"/>
<dbReference type="PATRIC" id="fig|1003195.29.peg.121"/>
<dbReference type="InterPro" id="IPR010773">
    <property type="entry name" value="Mycophage_PG1_Gp7"/>
</dbReference>
<keyword evidence="1" id="KW-1133">Transmembrane helix</keyword>
<dbReference type="RefSeq" id="WP_014627223.1">
    <property type="nucleotide sequence ID" value="NC_016111.1"/>
</dbReference>
<protein>
    <recommendedName>
        <fullName evidence="4">DUF1360 domain-containing protein</fullName>
    </recommendedName>
</protein>
<evidence type="ECO:0000313" key="3">
    <source>
        <dbReference type="Proteomes" id="UP000007842"/>
    </source>
</evidence>
<dbReference type="Pfam" id="PF07098">
    <property type="entry name" value="DUF1360"/>
    <property type="match status" value="1"/>
</dbReference>
<sequence>MGGWWTRIRAGYEEGQDEAGDERPLTGYTALLAGYATLTAAATAAVLRWRGRPASRPAAGDLALLAVATFRISRMLAKDSVMTPLRAPFTTYQGTAGPGEVMEAPRPGPVRHAVGELVTCPFCLTQWVATAGLAGLVVLPRTTRWITGGMTAVAAADALQLAYARLQQAAE</sequence>
<dbReference type="eggNOG" id="COG0582">
    <property type="taxonomic scope" value="Bacteria"/>
</dbReference>
<proteinExistence type="predicted"/>
<evidence type="ECO:0000256" key="1">
    <source>
        <dbReference type="SAM" id="Phobius"/>
    </source>
</evidence>
<accession>G8WYV3</accession>
<dbReference type="AlphaFoldDB" id="G8WYV3"/>
<evidence type="ECO:0008006" key="4">
    <source>
        <dbReference type="Google" id="ProtNLM"/>
    </source>
</evidence>
<dbReference type="KEGG" id="scy:SCATT_01250"/>
<dbReference type="STRING" id="1003195.SCATT_01250"/>
<keyword evidence="1" id="KW-0812">Transmembrane</keyword>
<gene>
    <name evidence="2" type="ordered locus">SCATT_01250</name>
</gene>
<reference evidence="3" key="1">
    <citation type="submission" date="2011-12" db="EMBL/GenBank/DDBJ databases">
        <title>Complete genome sequence of Streptomyces cattleya strain DSM 46488.</title>
        <authorList>
            <person name="Ou H.-Y."/>
            <person name="Li P."/>
            <person name="Zhao C."/>
            <person name="O'Hagan D."/>
            <person name="Deng Z."/>
        </authorList>
    </citation>
    <scope>NUCLEOTIDE SEQUENCE [LARGE SCALE GENOMIC DNA]</scope>
    <source>
        <strain evidence="3">ATCC 35852 / DSM 46488 / JCM 4925 / NBRC 14057 / NRRL 8057</strain>
    </source>
</reference>
<keyword evidence="1" id="KW-0472">Membrane</keyword>
<evidence type="ECO:0000313" key="2">
    <source>
        <dbReference type="EMBL" id="AEW92496.1"/>
    </source>
</evidence>